<dbReference type="Gene3D" id="3.40.50.300">
    <property type="entry name" value="P-loop containing nucleotide triphosphate hydrolases"/>
    <property type="match status" value="1"/>
</dbReference>
<keyword evidence="2" id="KW-1185">Reference proteome</keyword>
<proteinExistence type="predicted"/>
<keyword evidence="1" id="KW-0067">ATP-binding</keyword>
<dbReference type="InterPro" id="IPR027417">
    <property type="entry name" value="P-loop_NTPase"/>
</dbReference>
<reference evidence="1" key="1">
    <citation type="submission" date="2020-10" db="EMBL/GenBank/DDBJ databases">
        <title>Taxonomic study of unclassified bacteria belonging to the class Ktedonobacteria.</title>
        <authorList>
            <person name="Yabe S."/>
            <person name="Wang C.M."/>
            <person name="Zheng Y."/>
            <person name="Sakai Y."/>
            <person name="Cavaletti L."/>
            <person name="Monciardini P."/>
            <person name="Donadio S."/>
        </authorList>
    </citation>
    <scope>NUCLEOTIDE SEQUENCE</scope>
    <source>
        <strain evidence="1">SOSP1-1</strain>
    </source>
</reference>
<protein>
    <submittedName>
        <fullName evidence="1">ATP-binding protein</fullName>
    </submittedName>
</protein>
<evidence type="ECO:0000313" key="1">
    <source>
        <dbReference type="EMBL" id="GHO43179.1"/>
    </source>
</evidence>
<sequence>MRGTNPRLPSARAMLKTTPPGLGSRLLRIDNDPLLAHFAREVAGVRLLVTGPLSQDDLGQRCYHSKVGAVELLLNHLLDREREYVVVDMTAGADSFASGMFTKFDLTLLVVEPTLKSLGVYKQYKEYAREYDVSLCAVGNKVESDDDVAFLRAQVGDDLLTWIERSAYVRSQEKGLQLSFDLLEAPQRQALARIKMALDACSQDWEKRYTQAVNFHRQNALSWGNAAIGEDVTMQIDPTFSMAQVVSVLS</sequence>
<dbReference type="AlphaFoldDB" id="A0A8J3I1H0"/>
<evidence type="ECO:0000313" key="2">
    <source>
        <dbReference type="Proteomes" id="UP000612362"/>
    </source>
</evidence>
<comment type="caution">
    <text evidence="1">The sequence shown here is derived from an EMBL/GenBank/DDBJ whole genome shotgun (WGS) entry which is preliminary data.</text>
</comment>
<dbReference type="EMBL" id="BNJF01000001">
    <property type="protein sequence ID" value="GHO43179.1"/>
    <property type="molecule type" value="Genomic_DNA"/>
</dbReference>
<dbReference type="GO" id="GO:0005524">
    <property type="term" value="F:ATP binding"/>
    <property type="evidence" value="ECO:0007669"/>
    <property type="project" value="UniProtKB-KW"/>
</dbReference>
<keyword evidence="1" id="KW-0547">Nucleotide-binding</keyword>
<gene>
    <name evidence="1" type="ORF">KSX_13420</name>
</gene>
<dbReference type="SUPFAM" id="SSF52540">
    <property type="entry name" value="P-loop containing nucleoside triphosphate hydrolases"/>
    <property type="match status" value="1"/>
</dbReference>
<dbReference type="Proteomes" id="UP000612362">
    <property type="component" value="Unassembled WGS sequence"/>
</dbReference>
<accession>A0A8J3I1H0</accession>
<name>A0A8J3I1H0_9CHLR</name>
<organism evidence="1 2">
    <name type="scientific">Ktedonospora formicarum</name>
    <dbReference type="NCBI Taxonomy" id="2778364"/>
    <lineage>
        <taxon>Bacteria</taxon>
        <taxon>Bacillati</taxon>
        <taxon>Chloroflexota</taxon>
        <taxon>Ktedonobacteria</taxon>
        <taxon>Ktedonobacterales</taxon>
        <taxon>Ktedonobacteraceae</taxon>
        <taxon>Ktedonospora</taxon>
    </lineage>
</organism>